<dbReference type="AlphaFoldDB" id="A0A7C6AAV8"/>
<accession>A0A7C6AAV8</accession>
<proteinExistence type="predicted"/>
<dbReference type="EMBL" id="DTLI01000229">
    <property type="protein sequence ID" value="HHS53113.1"/>
    <property type="molecule type" value="Genomic_DNA"/>
</dbReference>
<sequence>MKNDTAYIAVADNEDSLDGYCRLWCYKYHHSLSEKFVFLQEWYIRDPRYAFHLPSIILYSENRIIITFLWRVFFYLDYDLELELLYKDPDPQSPWIWVWPIPSLPKTPFCYHAYSLASKGTTLYVAIETFDNISIWRGMRYGNSYNWSQNPEFSYEYYYLHNASPVIIDGNYLVWCTPDEVWYTKRDWRGCWMDAEIIGYSPYIKAYSQACLGKRTVNQLLHVVWTEGGYAPPYWIRSANVKLPIWCVPFDKATGPNNAELLTVDAGTDNIHMVFNTGSTIAYTKSTDEGETWDDVIEVDSGVNPSIVLDSAGLPRITYLKNDTVFCQILKPDSSWDTIVIFGYNESWKPEQPAVAPSYPPELTDYSYCIFSANDPTSFNSKVNLSIFGINSDIAPPPNEVASGESLASPSIAITPGDYLHIVWEDNGEIYYRTSRHPISLGQEIEWSEIYNISETPDVISEHPVIEAFGENIIVAWKEGEPGEIFRRTRKLPNDSIVWGERENISQSPNQESDYPFLSTPDVVAWQEQIDSLNYEIYAWIQGDMVNLSETENASRYPHIAVEPLKATDDGAGAITIDSKITINAIWTEAIASESLYEVRFRRYEHNPTSDDKATEYIDVAIGDSTPSPYCENRSGFIDYGEFSCDYSSSPLVYNLPYFNPNSNYVLRAVVYKEGSSNWREEMYVDTTFITEVVYTPYVPETVYVLLPKETYENDLAINKEIERILGSYALLADLKIYEVSLAGSTGGGGAQGNRGDIKRYALYQNRPNPFKDLTKIAFAIPSECKVSLFVYDVSGRRVRTLIDGKMQPGNYNLKWDGKDNQNRKLAQGIYFYRLQTEDFKATKKMVLLK</sequence>
<reference evidence="2" key="1">
    <citation type="journal article" date="2020" name="mSystems">
        <title>Genome- and Community-Level Interaction Insights into Carbon Utilization and Element Cycling Functions of Hydrothermarchaeota in Hydrothermal Sediment.</title>
        <authorList>
            <person name="Zhou Z."/>
            <person name="Liu Y."/>
            <person name="Xu W."/>
            <person name="Pan J."/>
            <person name="Luo Z.H."/>
            <person name="Li M."/>
        </authorList>
    </citation>
    <scope>NUCLEOTIDE SEQUENCE [LARGE SCALE GENOMIC DNA]</scope>
    <source>
        <strain evidence="2">SpSt-876</strain>
    </source>
</reference>
<comment type="caution">
    <text evidence="2">The sequence shown here is derived from an EMBL/GenBank/DDBJ whole genome shotgun (WGS) entry which is preliminary data.</text>
</comment>
<gene>
    <name evidence="2" type="ORF">ENW73_09740</name>
</gene>
<evidence type="ECO:0000313" key="2">
    <source>
        <dbReference type="EMBL" id="HHS53113.1"/>
    </source>
</evidence>
<protein>
    <submittedName>
        <fullName evidence="2">T9SS type A sorting domain-containing protein</fullName>
    </submittedName>
</protein>
<feature type="domain" description="FlgD/Vpr Ig-like" evidence="1">
    <location>
        <begin position="786"/>
        <end position="836"/>
    </location>
</feature>
<dbReference type="NCBIfam" id="TIGR04183">
    <property type="entry name" value="Por_Secre_tail"/>
    <property type="match status" value="1"/>
</dbReference>
<dbReference type="Gene3D" id="2.60.40.4070">
    <property type="match status" value="1"/>
</dbReference>
<dbReference type="Pfam" id="PF13860">
    <property type="entry name" value="FlgD_ig"/>
    <property type="match status" value="1"/>
</dbReference>
<organism evidence="2">
    <name type="scientific">candidate division WOR-3 bacterium</name>
    <dbReference type="NCBI Taxonomy" id="2052148"/>
    <lineage>
        <taxon>Bacteria</taxon>
        <taxon>Bacteria division WOR-3</taxon>
    </lineage>
</organism>
<dbReference type="InterPro" id="IPR025965">
    <property type="entry name" value="FlgD/Vpr_Ig-like"/>
</dbReference>
<name>A0A7C6AAV8_UNCW3</name>
<evidence type="ECO:0000259" key="1">
    <source>
        <dbReference type="Pfam" id="PF13860"/>
    </source>
</evidence>
<dbReference type="InterPro" id="IPR026444">
    <property type="entry name" value="Secre_tail"/>
</dbReference>